<accession>A0A517ZV38</accession>
<dbReference type="Proteomes" id="UP000319383">
    <property type="component" value="Chromosome"/>
</dbReference>
<dbReference type="EMBL" id="CP036276">
    <property type="protein sequence ID" value="QDU46296.1"/>
    <property type="molecule type" value="Genomic_DNA"/>
</dbReference>
<evidence type="ECO:0000313" key="2">
    <source>
        <dbReference type="Proteomes" id="UP000319383"/>
    </source>
</evidence>
<dbReference type="AlphaFoldDB" id="A0A517ZV38"/>
<name>A0A517ZV38_9PLAN</name>
<gene>
    <name evidence="1" type="ORF">Mal52_48140</name>
</gene>
<reference evidence="1 2" key="1">
    <citation type="submission" date="2019-02" db="EMBL/GenBank/DDBJ databases">
        <title>Deep-cultivation of Planctomycetes and their phenomic and genomic characterization uncovers novel biology.</title>
        <authorList>
            <person name="Wiegand S."/>
            <person name="Jogler M."/>
            <person name="Boedeker C."/>
            <person name="Pinto D."/>
            <person name="Vollmers J."/>
            <person name="Rivas-Marin E."/>
            <person name="Kohn T."/>
            <person name="Peeters S.H."/>
            <person name="Heuer A."/>
            <person name="Rast P."/>
            <person name="Oberbeckmann S."/>
            <person name="Bunk B."/>
            <person name="Jeske O."/>
            <person name="Meyerdierks A."/>
            <person name="Storesund J.E."/>
            <person name="Kallscheuer N."/>
            <person name="Luecker S."/>
            <person name="Lage O.M."/>
            <person name="Pohl T."/>
            <person name="Merkel B.J."/>
            <person name="Hornburger P."/>
            <person name="Mueller R.-W."/>
            <person name="Bruemmer F."/>
            <person name="Labrenz M."/>
            <person name="Spormann A.M."/>
            <person name="Op den Camp H."/>
            <person name="Overmann J."/>
            <person name="Amann R."/>
            <person name="Jetten M.S.M."/>
            <person name="Mascher T."/>
            <person name="Medema M.H."/>
            <person name="Devos D.P."/>
            <person name="Kaster A.-K."/>
            <person name="Ovreas L."/>
            <person name="Rohde M."/>
            <person name="Galperin M.Y."/>
            <person name="Jogler C."/>
        </authorList>
    </citation>
    <scope>NUCLEOTIDE SEQUENCE [LARGE SCALE GENOMIC DNA]</scope>
    <source>
        <strain evidence="1 2">Mal52</strain>
    </source>
</reference>
<organism evidence="1 2">
    <name type="scientific">Symmachiella dynata</name>
    <dbReference type="NCBI Taxonomy" id="2527995"/>
    <lineage>
        <taxon>Bacteria</taxon>
        <taxon>Pseudomonadati</taxon>
        <taxon>Planctomycetota</taxon>
        <taxon>Planctomycetia</taxon>
        <taxon>Planctomycetales</taxon>
        <taxon>Planctomycetaceae</taxon>
        <taxon>Symmachiella</taxon>
    </lineage>
</organism>
<protein>
    <submittedName>
        <fullName evidence="1">Uncharacterized protein</fullName>
    </submittedName>
</protein>
<keyword evidence="2" id="KW-1185">Reference proteome</keyword>
<proteinExistence type="predicted"/>
<dbReference type="KEGG" id="sdyn:Mal52_48140"/>
<evidence type="ECO:0000313" key="1">
    <source>
        <dbReference type="EMBL" id="QDU46296.1"/>
    </source>
</evidence>
<sequence>MACITVTYCLQMGYVNLIRAAEVCYRVFAAGAHCLRRVKLAVAGKVSKPSRWCQYGSPVVAAQENRVDCWFVTLLLKTGCGFPQNIAPLGAHFAISISNKYKRRFDYQPDNF</sequence>